<keyword evidence="6" id="KW-0862">Zinc</keyword>
<feature type="coiled-coil region" evidence="8">
    <location>
        <begin position="348"/>
        <end position="375"/>
    </location>
</feature>
<accession>A0A9Q5I1I4</accession>
<evidence type="ECO:0000313" key="11">
    <source>
        <dbReference type="EMBL" id="OCB89948.1"/>
    </source>
</evidence>
<dbReference type="InterPro" id="IPR045326">
    <property type="entry name" value="ATG17-like_dom"/>
</dbReference>
<feature type="domain" description="Metallo-beta-lactamase" evidence="10">
    <location>
        <begin position="48"/>
        <end position="282"/>
    </location>
</feature>
<dbReference type="AlphaFoldDB" id="A0A9Q5I1I4"/>
<keyword evidence="7" id="KW-0072">Autophagy</keyword>
<dbReference type="GO" id="GO:0046872">
    <property type="term" value="F:metal ion binding"/>
    <property type="evidence" value="ECO:0007669"/>
    <property type="project" value="UniProtKB-KW"/>
</dbReference>
<name>A0A9Q5I1I4_SANBA</name>
<comment type="caution">
    <text evidence="11">The sequence shown here is derived from an EMBL/GenBank/DDBJ whole genome shotgun (WGS) entry which is preliminary data.</text>
</comment>
<dbReference type="Pfam" id="PF04108">
    <property type="entry name" value="ATG17_like"/>
    <property type="match status" value="1"/>
</dbReference>
<keyword evidence="4" id="KW-0479">Metal-binding</keyword>
<evidence type="ECO:0000256" key="7">
    <source>
        <dbReference type="ARBA" id="ARBA00023006"/>
    </source>
</evidence>
<evidence type="ECO:0000313" key="12">
    <source>
        <dbReference type="Proteomes" id="UP000757232"/>
    </source>
</evidence>
<dbReference type="InterPro" id="IPR051013">
    <property type="entry name" value="MBL_superfamily_lactonases"/>
</dbReference>
<dbReference type="Gene3D" id="3.60.15.10">
    <property type="entry name" value="Ribonuclease Z/Hydroxyacylglutathione hydrolase-like"/>
    <property type="match status" value="1"/>
</dbReference>
<dbReference type="PANTHER" id="PTHR42978">
    <property type="entry name" value="QUORUM-QUENCHING LACTONASE YTNP-RELATED-RELATED"/>
    <property type="match status" value="1"/>
</dbReference>
<evidence type="ECO:0000256" key="5">
    <source>
        <dbReference type="ARBA" id="ARBA00022801"/>
    </source>
</evidence>
<comment type="subcellular location">
    <subcellularLocation>
        <location evidence="2">Preautophagosomal structure membrane</location>
        <topology evidence="2">Peripheral membrane protein</topology>
    </subcellularLocation>
</comment>
<dbReference type="GO" id="GO:0016787">
    <property type="term" value="F:hydrolase activity"/>
    <property type="evidence" value="ECO:0007669"/>
    <property type="project" value="UniProtKB-KW"/>
</dbReference>
<dbReference type="PANTHER" id="PTHR42978:SF2">
    <property type="entry name" value="102 KBASES UNSTABLE REGION: FROM 1 TO 119443"/>
    <property type="match status" value="1"/>
</dbReference>
<dbReference type="Pfam" id="PF00753">
    <property type="entry name" value="Lactamase_B"/>
    <property type="match status" value="1"/>
</dbReference>
<organism evidence="11 12">
    <name type="scientific">Sanghuangporus baumii</name>
    <name type="common">Phellinus baumii</name>
    <dbReference type="NCBI Taxonomy" id="108892"/>
    <lineage>
        <taxon>Eukaryota</taxon>
        <taxon>Fungi</taxon>
        <taxon>Dikarya</taxon>
        <taxon>Basidiomycota</taxon>
        <taxon>Agaricomycotina</taxon>
        <taxon>Agaricomycetes</taxon>
        <taxon>Hymenochaetales</taxon>
        <taxon>Hymenochaetaceae</taxon>
        <taxon>Sanghuangporus</taxon>
    </lineage>
</organism>
<dbReference type="CDD" id="cd07730">
    <property type="entry name" value="metallo-hydrolase-like_MBL-fold"/>
    <property type="match status" value="1"/>
</dbReference>
<dbReference type="InterPro" id="IPR036866">
    <property type="entry name" value="RibonucZ/Hydroxyglut_hydro"/>
</dbReference>
<feature type="region of interest" description="Disordered" evidence="9">
    <location>
        <begin position="403"/>
        <end position="441"/>
    </location>
</feature>
<dbReference type="SUPFAM" id="SSF56281">
    <property type="entry name" value="Metallo-hydrolase/oxidoreductase"/>
    <property type="match status" value="1"/>
</dbReference>
<evidence type="ECO:0000256" key="3">
    <source>
        <dbReference type="ARBA" id="ARBA00007749"/>
    </source>
</evidence>
<evidence type="ECO:0000256" key="2">
    <source>
        <dbReference type="ARBA" id="ARBA00004623"/>
    </source>
</evidence>
<comment type="similarity">
    <text evidence="3">Belongs to the metallo-beta-lactamase superfamily.</text>
</comment>
<evidence type="ECO:0000256" key="8">
    <source>
        <dbReference type="SAM" id="Coils"/>
    </source>
</evidence>
<dbReference type="GO" id="GO:0034045">
    <property type="term" value="C:phagophore assembly site membrane"/>
    <property type="evidence" value="ECO:0007669"/>
    <property type="project" value="UniProtKB-SubCell"/>
</dbReference>
<keyword evidence="5" id="KW-0378">Hydrolase</keyword>
<dbReference type="GO" id="GO:0006914">
    <property type="term" value="P:autophagy"/>
    <property type="evidence" value="ECO:0007669"/>
    <property type="project" value="UniProtKB-KW"/>
</dbReference>
<proteinExistence type="inferred from homology"/>
<evidence type="ECO:0000259" key="10">
    <source>
        <dbReference type="SMART" id="SM00849"/>
    </source>
</evidence>
<gene>
    <name evidence="11" type="ORF">A7U60_g2888</name>
</gene>
<dbReference type="EMBL" id="LNZH02000145">
    <property type="protein sequence ID" value="OCB89948.1"/>
    <property type="molecule type" value="Genomic_DNA"/>
</dbReference>
<dbReference type="OrthoDB" id="1937984at2759"/>
<dbReference type="Proteomes" id="UP000757232">
    <property type="component" value="Unassembled WGS sequence"/>
</dbReference>
<dbReference type="SMART" id="SM00849">
    <property type="entry name" value="Lactamase_B"/>
    <property type="match status" value="1"/>
</dbReference>
<keyword evidence="8" id="KW-0175">Coiled coil</keyword>
<evidence type="ECO:0000256" key="1">
    <source>
        <dbReference type="ARBA" id="ARBA00001947"/>
    </source>
</evidence>
<comment type="cofactor">
    <cofactor evidence="1">
        <name>Zn(2+)</name>
        <dbReference type="ChEBI" id="CHEBI:29105"/>
    </cofactor>
</comment>
<sequence length="754" mass="84047">MTSTVLRLPPPSPNQSYCDVSAVEAGFLTIPGIITVTNVDDSDKHIAPSLTFLITHAPSGKRLLFDLGLNLDEDCKVVTPGCKESLPIFDPFVPKDVVASLKAGGVNPDDVTHICISHLHFDHVGNPDKFQKARFLVGEGSRGLMKSGYPENPKSWIHQQLLPEDRTDFLDTRSSDWKPIGPFERAFDYFGDGSLYIIDAPGHLPGHLNILARTSADGGWIYLAGDSAHDWRLVRGQADIAELKHPVQGMTCMHGDPAQARATIRKIRELTTLPRVRVVLAHDNEWYEENKNGNAFWPVLHSKKALQHGEQLCSRAHDLTHATSGHATDLLALDAKARWVAQGILEQLKLAEHVARTIELQRSRLEDQAKEWDKARSFHAGSLDNILESLERQVVPPDFHLSSSSSSLFGGIDSGDSEGSIPEGTRELKGDSKQRNTKTDRSKWKSLRDFVDFGSIVKATEEMDEDRDVLEDILSRTEGFSLSLSESVESLRTALPTSGNIPSIQDVLTSQEIATSNMANQLEGLASHYEQMRAALEDKEAGIELNEEDLEVMNRDTDELPSIIAELEQDVANVKSSHDQLLSAKTDALGRLDKVKEIVAQLDELEGVMSDMLLQQQTVETEYETQLESLQQHLTTLEHLCITYTQYETSFNSLLLELERRRRYRDAAEEIVRGMARQLDAMRNEETQVRETFFTEHGGHLPEDLCSCIGNVPTKWEVGPAPGEIHEELPVIDEDLIVEATRKMDLVRDGTDSV</sequence>
<feature type="compositionally biased region" description="Basic and acidic residues" evidence="9">
    <location>
        <begin position="424"/>
        <end position="441"/>
    </location>
</feature>
<evidence type="ECO:0000256" key="4">
    <source>
        <dbReference type="ARBA" id="ARBA00022723"/>
    </source>
</evidence>
<protein>
    <recommendedName>
        <fullName evidence="10">Metallo-beta-lactamase domain-containing protein</fullName>
    </recommendedName>
</protein>
<keyword evidence="12" id="KW-1185">Reference proteome</keyword>
<evidence type="ECO:0000256" key="6">
    <source>
        <dbReference type="ARBA" id="ARBA00022833"/>
    </source>
</evidence>
<reference evidence="11" key="1">
    <citation type="submission" date="2016-06" db="EMBL/GenBank/DDBJ databases">
        <title>Draft Genome sequence of the fungus Inonotus baumii.</title>
        <authorList>
            <person name="Zhu H."/>
            <person name="Lin W."/>
        </authorList>
    </citation>
    <scope>NUCLEOTIDE SEQUENCE</scope>
    <source>
        <strain evidence="11">821</strain>
    </source>
</reference>
<evidence type="ECO:0000256" key="9">
    <source>
        <dbReference type="SAM" id="MobiDB-lite"/>
    </source>
</evidence>
<dbReference type="InterPro" id="IPR001279">
    <property type="entry name" value="Metallo-B-lactamas"/>
</dbReference>